<evidence type="ECO:0000256" key="1">
    <source>
        <dbReference type="ARBA" id="ARBA00022722"/>
    </source>
</evidence>
<keyword evidence="3" id="KW-0255">Endonuclease</keyword>
<keyword evidence="8" id="KW-0239">DNA-directed DNA polymerase</keyword>
<dbReference type="GO" id="GO:0004519">
    <property type="term" value="F:endonuclease activity"/>
    <property type="evidence" value="ECO:0007669"/>
    <property type="project" value="UniProtKB-KW"/>
</dbReference>
<proteinExistence type="predicted"/>
<dbReference type="EMBL" id="CANTFK010000983">
    <property type="protein sequence ID" value="CAI5737492.1"/>
    <property type="molecule type" value="Genomic_DNA"/>
</dbReference>
<evidence type="ECO:0000256" key="5">
    <source>
        <dbReference type="ARBA" id="ARBA00022842"/>
    </source>
</evidence>
<dbReference type="GO" id="GO:0046872">
    <property type="term" value="F:metal ion binding"/>
    <property type="evidence" value="ECO:0007669"/>
    <property type="project" value="UniProtKB-KW"/>
</dbReference>
<name>A0AAV0UKM8_9STRA</name>
<dbReference type="PANTHER" id="PTHR42648">
    <property type="entry name" value="TRANSPOSASE, PUTATIVE-RELATED"/>
    <property type="match status" value="1"/>
</dbReference>
<keyword evidence="8" id="KW-0548">Nucleotidyltransferase</keyword>
<dbReference type="InterPro" id="IPR039537">
    <property type="entry name" value="Retrotran_Ty1/copia-like"/>
</dbReference>
<keyword evidence="9" id="KW-0233">DNA recombination</keyword>
<keyword evidence="7" id="KW-0695">RNA-directed DNA polymerase</keyword>
<keyword evidence="5" id="KW-0460">Magnesium</keyword>
<evidence type="ECO:0000256" key="2">
    <source>
        <dbReference type="ARBA" id="ARBA00022723"/>
    </source>
</evidence>
<dbReference type="PANTHER" id="PTHR42648:SF11">
    <property type="entry name" value="TRANSPOSON TY4-P GAG-POL POLYPROTEIN"/>
    <property type="match status" value="1"/>
</dbReference>
<evidence type="ECO:0000313" key="10">
    <source>
        <dbReference type="EMBL" id="CAI5737492.1"/>
    </source>
</evidence>
<evidence type="ECO:0000256" key="8">
    <source>
        <dbReference type="ARBA" id="ARBA00022932"/>
    </source>
</evidence>
<dbReference type="GO" id="GO:0006310">
    <property type="term" value="P:DNA recombination"/>
    <property type="evidence" value="ECO:0007669"/>
    <property type="project" value="UniProtKB-KW"/>
</dbReference>
<dbReference type="GO" id="GO:0015074">
    <property type="term" value="P:DNA integration"/>
    <property type="evidence" value="ECO:0007669"/>
    <property type="project" value="UniProtKB-KW"/>
</dbReference>
<evidence type="ECO:0000313" key="11">
    <source>
        <dbReference type="Proteomes" id="UP001159659"/>
    </source>
</evidence>
<dbReference type="GO" id="GO:0016787">
    <property type="term" value="F:hydrolase activity"/>
    <property type="evidence" value="ECO:0007669"/>
    <property type="project" value="UniProtKB-KW"/>
</dbReference>
<keyword evidence="2" id="KW-0479">Metal-binding</keyword>
<reference evidence="10" key="1">
    <citation type="submission" date="2022-12" db="EMBL/GenBank/DDBJ databases">
        <authorList>
            <person name="Webb A."/>
        </authorList>
    </citation>
    <scope>NUCLEOTIDE SEQUENCE</scope>
    <source>
        <strain evidence="10">Pf2</strain>
    </source>
</reference>
<dbReference type="GO" id="GO:0003887">
    <property type="term" value="F:DNA-directed DNA polymerase activity"/>
    <property type="evidence" value="ECO:0007669"/>
    <property type="project" value="UniProtKB-KW"/>
</dbReference>
<keyword evidence="8" id="KW-0808">Transferase</keyword>
<evidence type="ECO:0000256" key="6">
    <source>
        <dbReference type="ARBA" id="ARBA00022908"/>
    </source>
</evidence>
<evidence type="ECO:0000256" key="7">
    <source>
        <dbReference type="ARBA" id="ARBA00022918"/>
    </source>
</evidence>
<sequence length="113" mass="12601">MGHLNKDALANTQSVTTTIPTISFKTKALCSVCLKDKQKVTEFPSHSQSKTSRVLEHVNTDVLGPKRTKSKGGAKYVLTTTRTKMILTMTILSIRRHPNDLVLIKTTCLQKLY</sequence>
<organism evidence="10 11">
    <name type="scientific">Peronospora farinosa</name>
    <dbReference type="NCBI Taxonomy" id="134698"/>
    <lineage>
        <taxon>Eukaryota</taxon>
        <taxon>Sar</taxon>
        <taxon>Stramenopiles</taxon>
        <taxon>Oomycota</taxon>
        <taxon>Peronosporomycetes</taxon>
        <taxon>Peronosporales</taxon>
        <taxon>Peronosporaceae</taxon>
        <taxon>Peronospora</taxon>
    </lineage>
</organism>
<keyword evidence="6" id="KW-0229">DNA integration</keyword>
<gene>
    <name evidence="10" type="ORF">PFR002_LOCUS8387</name>
</gene>
<dbReference type="AlphaFoldDB" id="A0AAV0UKM8"/>
<accession>A0AAV0UKM8</accession>
<keyword evidence="1" id="KW-0540">Nuclease</keyword>
<dbReference type="GO" id="GO:0003964">
    <property type="term" value="F:RNA-directed DNA polymerase activity"/>
    <property type="evidence" value="ECO:0007669"/>
    <property type="project" value="UniProtKB-KW"/>
</dbReference>
<keyword evidence="4" id="KW-0378">Hydrolase</keyword>
<dbReference type="Proteomes" id="UP001159659">
    <property type="component" value="Unassembled WGS sequence"/>
</dbReference>
<protein>
    <submittedName>
        <fullName evidence="10">Uncharacterized protein</fullName>
    </submittedName>
</protein>
<evidence type="ECO:0000256" key="4">
    <source>
        <dbReference type="ARBA" id="ARBA00022801"/>
    </source>
</evidence>
<comment type="caution">
    <text evidence="10">The sequence shown here is derived from an EMBL/GenBank/DDBJ whole genome shotgun (WGS) entry which is preliminary data.</text>
</comment>
<evidence type="ECO:0000256" key="3">
    <source>
        <dbReference type="ARBA" id="ARBA00022759"/>
    </source>
</evidence>
<evidence type="ECO:0000256" key="9">
    <source>
        <dbReference type="ARBA" id="ARBA00023172"/>
    </source>
</evidence>